<feature type="domain" description="DUF985" evidence="1">
    <location>
        <begin position="4"/>
        <end position="133"/>
    </location>
</feature>
<dbReference type="InterPro" id="IPR011051">
    <property type="entry name" value="RmlC_Cupin_sf"/>
</dbReference>
<dbReference type="PANTHER" id="PTHR33387:SF3">
    <property type="entry name" value="DUF985 DOMAIN-CONTAINING PROTEIN"/>
    <property type="match status" value="1"/>
</dbReference>
<accession>A0A2T0RZT7</accession>
<dbReference type="SUPFAM" id="SSF51182">
    <property type="entry name" value="RmlC-like cupins"/>
    <property type="match status" value="1"/>
</dbReference>
<dbReference type="RefSeq" id="WP_106203428.1">
    <property type="nucleotide sequence ID" value="NZ_PVTD01000001.1"/>
</dbReference>
<dbReference type="EMBL" id="PVTD01000001">
    <property type="protein sequence ID" value="PRY26696.1"/>
    <property type="molecule type" value="Genomic_DNA"/>
</dbReference>
<dbReference type="Proteomes" id="UP000239480">
    <property type="component" value="Unassembled WGS sequence"/>
</dbReference>
<protein>
    <recommendedName>
        <fullName evidence="1">DUF985 domain-containing protein</fullName>
    </recommendedName>
</protein>
<organism evidence="2 3">
    <name type="scientific">Aliiruegeria haliotis</name>
    <dbReference type="NCBI Taxonomy" id="1280846"/>
    <lineage>
        <taxon>Bacteria</taxon>
        <taxon>Pseudomonadati</taxon>
        <taxon>Pseudomonadota</taxon>
        <taxon>Alphaproteobacteria</taxon>
        <taxon>Rhodobacterales</taxon>
        <taxon>Roseobacteraceae</taxon>
        <taxon>Aliiruegeria</taxon>
    </lineage>
</organism>
<name>A0A2T0RZT7_9RHOB</name>
<sequence>MTPEQIITRLGLERHPEGGWYRQTWVEGGTSGRPAGTAIYYLLDRDQRSHWHRVDATEIWHFYAGAPLILALSETEDGPAQEHILGPALADGQAPQVIVPANHWQSARPEGGGWTLVGCTVSPGFRFDGFTLAPPGFDIPRR</sequence>
<dbReference type="InterPro" id="IPR039935">
    <property type="entry name" value="YML079W-like"/>
</dbReference>
<dbReference type="InterPro" id="IPR014710">
    <property type="entry name" value="RmlC-like_jellyroll"/>
</dbReference>
<comment type="caution">
    <text evidence="2">The sequence shown here is derived from an EMBL/GenBank/DDBJ whole genome shotgun (WGS) entry which is preliminary data.</text>
</comment>
<dbReference type="CDD" id="cd06121">
    <property type="entry name" value="cupin_YML079wp"/>
    <property type="match status" value="1"/>
</dbReference>
<evidence type="ECO:0000313" key="2">
    <source>
        <dbReference type="EMBL" id="PRY26696.1"/>
    </source>
</evidence>
<dbReference type="Gene3D" id="2.60.120.10">
    <property type="entry name" value="Jelly Rolls"/>
    <property type="match status" value="1"/>
</dbReference>
<evidence type="ECO:0000259" key="1">
    <source>
        <dbReference type="Pfam" id="PF06172"/>
    </source>
</evidence>
<dbReference type="PANTHER" id="PTHR33387">
    <property type="entry name" value="RMLC-LIKE JELLY ROLL FOLD PROTEIN"/>
    <property type="match status" value="1"/>
</dbReference>
<dbReference type="OrthoDB" id="9798288at2"/>
<dbReference type="AlphaFoldDB" id="A0A2T0RZT7"/>
<reference evidence="2 3" key="1">
    <citation type="submission" date="2018-03" db="EMBL/GenBank/DDBJ databases">
        <title>Genomic Encyclopedia of Archaeal and Bacterial Type Strains, Phase II (KMG-II): from individual species to whole genera.</title>
        <authorList>
            <person name="Goeker M."/>
        </authorList>
    </citation>
    <scope>NUCLEOTIDE SEQUENCE [LARGE SCALE GENOMIC DNA]</scope>
    <source>
        <strain evidence="2 3">DSM 29328</strain>
    </source>
</reference>
<dbReference type="InterPro" id="IPR009327">
    <property type="entry name" value="Cupin_DUF985"/>
</dbReference>
<gene>
    <name evidence="2" type="ORF">CLV78_101797</name>
</gene>
<dbReference type="Pfam" id="PF06172">
    <property type="entry name" value="Cupin_5"/>
    <property type="match status" value="1"/>
</dbReference>
<proteinExistence type="predicted"/>
<keyword evidence="3" id="KW-1185">Reference proteome</keyword>
<evidence type="ECO:0000313" key="3">
    <source>
        <dbReference type="Proteomes" id="UP000239480"/>
    </source>
</evidence>